<feature type="region of interest" description="Disordered" evidence="1">
    <location>
        <begin position="81"/>
        <end position="110"/>
    </location>
</feature>
<dbReference type="RefSeq" id="WP_173079346.1">
    <property type="nucleotide sequence ID" value="NZ_BAABJB010000013.1"/>
</dbReference>
<proteinExistence type="predicted"/>
<dbReference type="EMBL" id="BLPG01000001">
    <property type="protein sequence ID" value="GFJ92480.1"/>
    <property type="molecule type" value="Genomic_DNA"/>
</dbReference>
<organism evidence="2 3">
    <name type="scientific">Phytohabitans rumicis</name>
    <dbReference type="NCBI Taxonomy" id="1076125"/>
    <lineage>
        <taxon>Bacteria</taxon>
        <taxon>Bacillati</taxon>
        <taxon>Actinomycetota</taxon>
        <taxon>Actinomycetes</taxon>
        <taxon>Micromonosporales</taxon>
        <taxon>Micromonosporaceae</taxon>
    </lineage>
</organism>
<accession>A0A6V8LA42</accession>
<dbReference type="AlphaFoldDB" id="A0A6V8LA42"/>
<reference evidence="2 3" key="1">
    <citation type="submission" date="2020-03" db="EMBL/GenBank/DDBJ databases">
        <title>Whole genome shotgun sequence of Phytohabitans rumicis NBRC 108638.</title>
        <authorList>
            <person name="Komaki H."/>
            <person name="Tamura T."/>
        </authorList>
    </citation>
    <scope>NUCLEOTIDE SEQUENCE [LARGE SCALE GENOMIC DNA]</scope>
    <source>
        <strain evidence="2 3">NBRC 108638</strain>
    </source>
</reference>
<feature type="region of interest" description="Disordered" evidence="1">
    <location>
        <begin position="48"/>
        <end position="67"/>
    </location>
</feature>
<name>A0A6V8LA42_9ACTN</name>
<evidence type="ECO:0000256" key="1">
    <source>
        <dbReference type="SAM" id="MobiDB-lite"/>
    </source>
</evidence>
<dbReference type="Proteomes" id="UP000482960">
    <property type="component" value="Unassembled WGS sequence"/>
</dbReference>
<evidence type="ECO:0000313" key="2">
    <source>
        <dbReference type="EMBL" id="GFJ92480.1"/>
    </source>
</evidence>
<keyword evidence="3" id="KW-1185">Reference proteome</keyword>
<gene>
    <name evidence="2" type="ORF">Prum_061220</name>
</gene>
<comment type="caution">
    <text evidence="2">The sequence shown here is derived from an EMBL/GenBank/DDBJ whole genome shotgun (WGS) entry which is preliminary data.</text>
</comment>
<evidence type="ECO:0000313" key="3">
    <source>
        <dbReference type="Proteomes" id="UP000482960"/>
    </source>
</evidence>
<protein>
    <submittedName>
        <fullName evidence="2">Uncharacterized protein</fullName>
    </submittedName>
</protein>
<sequence>MGKKVIPGNGRATIALIFGPDAHALRLAGSMALATLPFSPMAVGVHSPGGSNKGFTGDPGYGVNRMGGRTDPMQFFAGAAAATKPVRDPKSRRLGIGAMPSGQPGMPGTGTDDNPLAGFGGQLRTGWA</sequence>
<reference evidence="2 3" key="2">
    <citation type="submission" date="2020-03" db="EMBL/GenBank/DDBJ databases">
        <authorList>
            <person name="Ichikawa N."/>
            <person name="Kimura A."/>
            <person name="Kitahashi Y."/>
            <person name="Uohara A."/>
        </authorList>
    </citation>
    <scope>NUCLEOTIDE SEQUENCE [LARGE SCALE GENOMIC DNA]</scope>
    <source>
        <strain evidence="2 3">NBRC 108638</strain>
    </source>
</reference>